<dbReference type="GO" id="GO:0005737">
    <property type="term" value="C:cytoplasm"/>
    <property type="evidence" value="ECO:0007669"/>
    <property type="project" value="TreeGrafter"/>
</dbReference>
<dbReference type="InterPro" id="IPR013149">
    <property type="entry name" value="ADH-like_C"/>
</dbReference>
<dbReference type="InterPro" id="IPR020843">
    <property type="entry name" value="ER"/>
</dbReference>
<dbReference type="Pfam" id="PF00107">
    <property type="entry name" value="ADH_zinc_N"/>
    <property type="match status" value="1"/>
</dbReference>
<organism evidence="7 8">
    <name type="scientific">Coniochaeta ligniaria NRRL 30616</name>
    <dbReference type="NCBI Taxonomy" id="1408157"/>
    <lineage>
        <taxon>Eukaryota</taxon>
        <taxon>Fungi</taxon>
        <taxon>Dikarya</taxon>
        <taxon>Ascomycota</taxon>
        <taxon>Pezizomycotina</taxon>
        <taxon>Sordariomycetes</taxon>
        <taxon>Sordariomycetidae</taxon>
        <taxon>Coniochaetales</taxon>
        <taxon>Coniochaetaceae</taxon>
        <taxon>Coniochaeta</taxon>
    </lineage>
</organism>
<name>A0A1J7J0F3_9PEZI</name>
<dbReference type="PANTHER" id="PTHR42940">
    <property type="entry name" value="ALCOHOL DEHYDROGENASE 1-RELATED"/>
    <property type="match status" value="1"/>
</dbReference>
<keyword evidence="3" id="KW-0479">Metal-binding</keyword>
<protein>
    <submittedName>
        <fullName evidence="7">Alcohol dehydrogenase GroES-like domain-containing protein</fullName>
    </submittedName>
</protein>
<dbReference type="AlphaFoldDB" id="A0A1J7J0F3"/>
<evidence type="ECO:0000313" key="7">
    <source>
        <dbReference type="EMBL" id="OIW33222.1"/>
    </source>
</evidence>
<dbReference type="PANTHER" id="PTHR42940:SF8">
    <property type="entry name" value="VACUOLAR PROTEIN SORTING-ASSOCIATED PROTEIN 11"/>
    <property type="match status" value="1"/>
</dbReference>
<dbReference type="GO" id="GO:0046872">
    <property type="term" value="F:metal ion binding"/>
    <property type="evidence" value="ECO:0007669"/>
    <property type="project" value="UniProtKB-KW"/>
</dbReference>
<accession>A0A1J7J0F3</accession>
<evidence type="ECO:0000256" key="5">
    <source>
        <dbReference type="ARBA" id="ARBA00023002"/>
    </source>
</evidence>
<dbReference type="Pfam" id="PF08240">
    <property type="entry name" value="ADH_N"/>
    <property type="match status" value="1"/>
</dbReference>
<dbReference type="EMBL" id="KV875094">
    <property type="protein sequence ID" value="OIW33222.1"/>
    <property type="molecule type" value="Genomic_DNA"/>
</dbReference>
<dbReference type="InParanoid" id="A0A1J7J0F3"/>
<dbReference type="Gene3D" id="3.90.180.10">
    <property type="entry name" value="Medium-chain alcohol dehydrogenases, catalytic domain"/>
    <property type="match status" value="1"/>
</dbReference>
<keyword evidence="8" id="KW-1185">Reference proteome</keyword>
<dbReference type="SUPFAM" id="SSF50129">
    <property type="entry name" value="GroES-like"/>
    <property type="match status" value="1"/>
</dbReference>
<sequence>MAALHELPSQMRAVYLREYNKPYELVTVDVPNIRENELLVEVHAAGFCHSDLQVIHGQFGTKLPIIPSHEPAGVIVQIGSKCSGPWKVGDRVGVLNFKNACAKCVGCSLSQKRYRNLDPRFCDNRETAGFQHDGAFAQYLAADPATTVLLPSSLSFEQAAPLMCAGATVWGALEKATSGLEPGATVAIVGIGGLGHLGVQFAKALGFTTIALDSRQAGRDLATEVPGGLGPDLVLDSTASDAAEKVLAFTKGEGVAAAVVCTDSIVANTWTLRLLRVGGVMVPLGLPPDRWQFDADVLVFRELVIRGSYVSSAESTRRMMEAVGRSGVRSHITTVELDDVPGIVDMYQEKNFRGRLVVKMRD</sequence>
<dbReference type="SMART" id="SM00829">
    <property type="entry name" value="PKS_ER"/>
    <property type="match status" value="1"/>
</dbReference>
<reference evidence="7 8" key="1">
    <citation type="submission" date="2016-10" db="EMBL/GenBank/DDBJ databases">
        <title>Draft genome sequence of Coniochaeta ligniaria NRRL30616, a lignocellulolytic fungus for bioabatement of inhibitors in plant biomass hydrolysates.</title>
        <authorList>
            <consortium name="DOE Joint Genome Institute"/>
            <person name="Jimenez D.J."/>
            <person name="Hector R.E."/>
            <person name="Riley R."/>
            <person name="Sun H."/>
            <person name="Grigoriev I.V."/>
            <person name="Van Elsas J.D."/>
            <person name="Nichols N.N."/>
        </authorList>
    </citation>
    <scope>NUCLEOTIDE SEQUENCE [LARGE SCALE GENOMIC DNA]</scope>
    <source>
        <strain evidence="7 8">NRRL 30616</strain>
    </source>
</reference>
<evidence type="ECO:0000256" key="4">
    <source>
        <dbReference type="ARBA" id="ARBA00022833"/>
    </source>
</evidence>
<proteinExistence type="inferred from homology"/>
<comment type="similarity">
    <text evidence="2">Belongs to the zinc-containing alcohol dehydrogenase family.</text>
</comment>
<dbReference type="STRING" id="1408157.A0A1J7J0F3"/>
<keyword evidence="5" id="KW-0560">Oxidoreductase</keyword>
<keyword evidence="4" id="KW-0862">Zinc</keyword>
<evidence type="ECO:0000256" key="3">
    <source>
        <dbReference type="ARBA" id="ARBA00022723"/>
    </source>
</evidence>
<evidence type="ECO:0000259" key="6">
    <source>
        <dbReference type="SMART" id="SM00829"/>
    </source>
</evidence>
<gene>
    <name evidence="7" type="ORF">CONLIGDRAFT_590429</name>
</gene>
<dbReference type="SUPFAM" id="SSF51735">
    <property type="entry name" value="NAD(P)-binding Rossmann-fold domains"/>
    <property type="match status" value="1"/>
</dbReference>
<dbReference type="GO" id="GO:0004022">
    <property type="term" value="F:alcohol dehydrogenase (NAD+) activity"/>
    <property type="evidence" value="ECO:0007669"/>
    <property type="project" value="TreeGrafter"/>
</dbReference>
<dbReference type="InterPro" id="IPR013154">
    <property type="entry name" value="ADH-like_N"/>
</dbReference>
<dbReference type="OrthoDB" id="1879366at2759"/>
<dbReference type="Gene3D" id="3.40.50.720">
    <property type="entry name" value="NAD(P)-binding Rossmann-like Domain"/>
    <property type="match status" value="1"/>
</dbReference>
<dbReference type="Proteomes" id="UP000182658">
    <property type="component" value="Unassembled WGS sequence"/>
</dbReference>
<evidence type="ECO:0000256" key="2">
    <source>
        <dbReference type="ARBA" id="ARBA00008072"/>
    </source>
</evidence>
<dbReference type="InterPro" id="IPR011032">
    <property type="entry name" value="GroES-like_sf"/>
</dbReference>
<evidence type="ECO:0000313" key="8">
    <source>
        <dbReference type="Proteomes" id="UP000182658"/>
    </source>
</evidence>
<evidence type="ECO:0000256" key="1">
    <source>
        <dbReference type="ARBA" id="ARBA00001947"/>
    </source>
</evidence>
<dbReference type="InterPro" id="IPR036291">
    <property type="entry name" value="NAD(P)-bd_dom_sf"/>
</dbReference>
<dbReference type="CDD" id="cd08297">
    <property type="entry name" value="CAD3"/>
    <property type="match status" value="1"/>
</dbReference>
<feature type="domain" description="Enoyl reductase (ER)" evidence="6">
    <location>
        <begin position="9"/>
        <end position="358"/>
    </location>
</feature>
<comment type="cofactor">
    <cofactor evidence="1">
        <name>Zn(2+)</name>
        <dbReference type="ChEBI" id="CHEBI:29105"/>
    </cofactor>
</comment>